<proteinExistence type="predicted"/>
<evidence type="ECO:0000313" key="3">
    <source>
        <dbReference type="Proteomes" id="UP000193648"/>
    </source>
</evidence>
<dbReference type="InParanoid" id="A0A1Y2GM65"/>
<protein>
    <submittedName>
        <fullName evidence="2">Uncharacterized protein</fullName>
    </submittedName>
</protein>
<dbReference type="EMBL" id="MCFF01000023">
    <property type="protein sequence ID" value="ORZ13303.1"/>
    <property type="molecule type" value="Genomic_DNA"/>
</dbReference>
<feature type="transmembrane region" description="Helical" evidence="1">
    <location>
        <begin position="12"/>
        <end position="33"/>
    </location>
</feature>
<gene>
    <name evidence="2" type="ORF">BCR41DRAFT_355408</name>
</gene>
<dbReference type="Proteomes" id="UP000193648">
    <property type="component" value="Unassembled WGS sequence"/>
</dbReference>
<accession>A0A1Y2GM65</accession>
<organism evidence="2 3">
    <name type="scientific">Lobosporangium transversale</name>
    <dbReference type="NCBI Taxonomy" id="64571"/>
    <lineage>
        <taxon>Eukaryota</taxon>
        <taxon>Fungi</taxon>
        <taxon>Fungi incertae sedis</taxon>
        <taxon>Mucoromycota</taxon>
        <taxon>Mortierellomycotina</taxon>
        <taxon>Mortierellomycetes</taxon>
        <taxon>Mortierellales</taxon>
        <taxon>Mortierellaceae</taxon>
        <taxon>Lobosporangium</taxon>
    </lineage>
</organism>
<sequence>MCGTIEWVAWDGLIIVGLILLIIWILGLANVIHIGNTSGLKHIFIALAVVFIIAWLFTRCCYGRRRRARGGVVV</sequence>
<keyword evidence="1" id="KW-0812">Transmembrane</keyword>
<reference evidence="2 3" key="1">
    <citation type="submission" date="2016-07" db="EMBL/GenBank/DDBJ databases">
        <title>Pervasive Adenine N6-methylation of Active Genes in Fungi.</title>
        <authorList>
            <consortium name="DOE Joint Genome Institute"/>
            <person name="Mondo S.J."/>
            <person name="Dannebaum R.O."/>
            <person name="Kuo R.C."/>
            <person name="Labutti K."/>
            <person name="Haridas S."/>
            <person name="Kuo A."/>
            <person name="Salamov A."/>
            <person name="Ahrendt S.R."/>
            <person name="Lipzen A."/>
            <person name="Sullivan W."/>
            <person name="Andreopoulos W.B."/>
            <person name="Clum A."/>
            <person name="Lindquist E."/>
            <person name="Daum C."/>
            <person name="Ramamoorthy G.K."/>
            <person name="Gryganskyi A."/>
            <person name="Culley D."/>
            <person name="Magnuson J.K."/>
            <person name="James T.Y."/>
            <person name="O'Malley M.A."/>
            <person name="Stajich J.E."/>
            <person name="Spatafora J.W."/>
            <person name="Visel A."/>
            <person name="Grigoriev I.V."/>
        </authorList>
    </citation>
    <scope>NUCLEOTIDE SEQUENCE [LARGE SCALE GENOMIC DNA]</scope>
    <source>
        <strain evidence="2 3">NRRL 3116</strain>
    </source>
</reference>
<keyword evidence="1" id="KW-1133">Transmembrane helix</keyword>
<feature type="transmembrane region" description="Helical" evidence="1">
    <location>
        <begin position="39"/>
        <end position="57"/>
    </location>
</feature>
<comment type="caution">
    <text evidence="2">The sequence shown here is derived from an EMBL/GenBank/DDBJ whole genome shotgun (WGS) entry which is preliminary data.</text>
</comment>
<dbReference type="RefSeq" id="XP_021880384.1">
    <property type="nucleotide sequence ID" value="XM_022024469.1"/>
</dbReference>
<keyword evidence="1" id="KW-0472">Membrane</keyword>
<dbReference type="AlphaFoldDB" id="A0A1Y2GM65"/>
<name>A0A1Y2GM65_9FUNG</name>
<keyword evidence="3" id="KW-1185">Reference proteome</keyword>
<evidence type="ECO:0000256" key="1">
    <source>
        <dbReference type="SAM" id="Phobius"/>
    </source>
</evidence>
<evidence type="ECO:0000313" key="2">
    <source>
        <dbReference type="EMBL" id="ORZ13303.1"/>
    </source>
</evidence>
<dbReference type="GeneID" id="33566313"/>